<evidence type="ECO:0000313" key="1">
    <source>
        <dbReference type="EMBL" id="GIY87353.1"/>
    </source>
</evidence>
<protein>
    <submittedName>
        <fullName evidence="1">Uncharacterized protein</fullName>
    </submittedName>
</protein>
<gene>
    <name evidence="1" type="ORF">CEXT_113641</name>
</gene>
<name>A0AAV4WYK1_CAEEX</name>
<comment type="caution">
    <text evidence="1">The sequence shown here is derived from an EMBL/GenBank/DDBJ whole genome shotgun (WGS) entry which is preliminary data.</text>
</comment>
<dbReference type="Proteomes" id="UP001054945">
    <property type="component" value="Unassembled WGS sequence"/>
</dbReference>
<evidence type="ECO:0000313" key="2">
    <source>
        <dbReference type="Proteomes" id="UP001054945"/>
    </source>
</evidence>
<dbReference type="EMBL" id="BPLR01016928">
    <property type="protein sequence ID" value="GIY87353.1"/>
    <property type="molecule type" value="Genomic_DNA"/>
</dbReference>
<reference evidence="1 2" key="1">
    <citation type="submission" date="2021-06" db="EMBL/GenBank/DDBJ databases">
        <title>Caerostris extrusa draft genome.</title>
        <authorList>
            <person name="Kono N."/>
            <person name="Arakawa K."/>
        </authorList>
    </citation>
    <scope>NUCLEOTIDE SEQUENCE [LARGE SCALE GENOMIC DNA]</scope>
</reference>
<dbReference type="AlphaFoldDB" id="A0AAV4WYK1"/>
<accession>A0AAV4WYK1</accession>
<sequence length="89" mass="10440">MQRSNSTWFQGSQVFLSQSEIPPVERVEGQNGMKKQEKHKLQKRLEYGESISNWKVFMQVCHIGALSLMCKIFWQPLFHLSRENSRRGG</sequence>
<keyword evidence="2" id="KW-1185">Reference proteome</keyword>
<organism evidence="1 2">
    <name type="scientific">Caerostris extrusa</name>
    <name type="common">Bark spider</name>
    <name type="synonym">Caerostris bankana</name>
    <dbReference type="NCBI Taxonomy" id="172846"/>
    <lineage>
        <taxon>Eukaryota</taxon>
        <taxon>Metazoa</taxon>
        <taxon>Ecdysozoa</taxon>
        <taxon>Arthropoda</taxon>
        <taxon>Chelicerata</taxon>
        <taxon>Arachnida</taxon>
        <taxon>Araneae</taxon>
        <taxon>Araneomorphae</taxon>
        <taxon>Entelegynae</taxon>
        <taxon>Araneoidea</taxon>
        <taxon>Araneidae</taxon>
        <taxon>Caerostris</taxon>
    </lineage>
</organism>
<proteinExistence type="predicted"/>